<feature type="region of interest" description="Disordered" evidence="1">
    <location>
        <begin position="65"/>
        <end position="84"/>
    </location>
</feature>
<reference evidence="3" key="1">
    <citation type="submission" date="2023-11" db="EMBL/GenBank/DDBJ databases">
        <title>Genome assemblies of two species of porcelain crab, Petrolisthes cinctipes and Petrolisthes manimaculis (Anomura: Porcellanidae).</title>
        <authorList>
            <person name="Angst P."/>
        </authorList>
    </citation>
    <scope>NUCLEOTIDE SEQUENCE</scope>
    <source>
        <strain evidence="3">PB745_02</strain>
        <tissue evidence="3">Gill</tissue>
    </source>
</reference>
<accession>A0AAE1TR28</accession>
<dbReference type="SUPFAM" id="SSF48726">
    <property type="entry name" value="Immunoglobulin"/>
    <property type="match status" value="1"/>
</dbReference>
<organism evidence="3 4">
    <name type="scientific">Petrolisthes manimaculis</name>
    <dbReference type="NCBI Taxonomy" id="1843537"/>
    <lineage>
        <taxon>Eukaryota</taxon>
        <taxon>Metazoa</taxon>
        <taxon>Ecdysozoa</taxon>
        <taxon>Arthropoda</taxon>
        <taxon>Crustacea</taxon>
        <taxon>Multicrustacea</taxon>
        <taxon>Malacostraca</taxon>
        <taxon>Eumalacostraca</taxon>
        <taxon>Eucarida</taxon>
        <taxon>Decapoda</taxon>
        <taxon>Pleocyemata</taxon>
        <taxon>Anomura</taxon>
        <taxon>Galatheoidea</taxon>
        <taxon>Porcellanidae</taxon>
        <taxon>Petrolisthes</taxon>
    </lineage>
</organism>
<dbReference type="PANTHER" id="PTHR23278">
    <property type="entry name" value="SIDESTEP PROTEIN"/>
    <property type="match status" value="1"/>
</dbReference>
<keyword evidence="4" id="KW-1185">Reference proteome</keyword>
<evidence type="ECO:0000313" key="4">
    <source>
        <dbReference type="Proteomes" id="UP001292094"/>
    </source>
</evidence>
<feature type="compositionally biased region" description="Basic and acidic residues" evidence="1">
    <location>
        <begin position="16"/>
        <end position="32"/>
    </location>
</feature>
<dbReference type="PROSITE" id="PS50835">
    <property type="entry name" value="IG_LIKE"/>
    <property type="match status" value="1"/>
</dbReference>
<dbReference type="InterPro" id="IPR007110">
    <property type="entry name" value="Ig-like_dom"/>
</dbReference>
<feature type="domain" description="Ig-like" evidence="2">
    <location>
        <begin position="71"/>
        <end position="136"/>
    </location>
</feature>
<evidence type="ECO:0000313" key="3">
    <source>
        <dbReference type="EMBL" id="KAK4294366.1"/>
    </source>
</evidence>
<proteinExistence type="predicted"/>
<protein>
    <recommendedName>
        <fullName evidence="2">Ig-like domain-containing protein</fullName>
    </recommendedName>
</protein>
<dbReference type="PANTHER" id="PTHR23278:SF19">
    <property type="entry name" value="OBSCURIN"/>
    <property type="match status" value="1"/>
</dbReference>
<evidence type="ECO:0000259" key="2">
    <source>
        <dbReference type="PROSITE" id="PS50835"/>
    </source>
</evidence>
<dbReference type="EMBL" id="JAWZYT010004306">
    <property type="protein sequence ID" value="KAK4294366.1"/>
    <property type="molecule type" value="Genomic_DNA"/>
</dbReference>
<evidence type="ECO:0000256" key="1">
    <source>
        <dbReference type="SAM" id="MobiDB-lite"/>
    </source>
</evidence>
<dbReference type="InterPro" id="IPR036179">
    <property type="entry name" value="Ig-like_dom_sf"/>
</dbReference>
<gene>
    <name evidence="3" type="ORF">Pmani_033009</name>
</gene>
<name>A0AAE1TR28_9EUCA</name>
<dbReference type="InterPro" id="IPR013783">
    <property type="entry name" value="Ig-like_fold"/>
</dbReference>
<dbReference type="Proteomes" id="UP001292094">
    <property type="component" value="Unassembled WGS sequence"/>
</dbReference>
<dbReference type="Gene3D" id="2.60.40.10">
    <property type="entry name" value="Immunoglobulins"/>
    <property type="match status" value="1"/>
</dbReference>
<feature type="region of interest" description="Disordered" evidence="1">
    <location>
        <begin position="1"/>
        <end position="55"/>
    </location>
</feature>
<comment type="caution">
    <text evidence="3">The sequence shown here is derived from an EMBL/GenBank/DDBJ whole genome shotgun (WGS) entry which is preliminary data.</text>
</comment>
<feature type="region of interest" description="Disordered" evidence="1">
    <location>
        <begin position="187"/>
        <end position="211"/>
    </location>
</feature>
<dbReference type="AlphaFoldDB" id="A0AAE1TR28"/>
<sequence>MRIARITQDEDSYGDTEQKRAAKWDQNEESKGSIRRGQPAGGHVRQQSTGTPEEDNQIMQDKMGTARGNACRTQPGIDSRKGSLDSSVHWSGIEERAHFNTDPPNQGLVVTHIHPHDHGEYRCRVDFGASPTRNIRVKLVVVVPPERLTILSDTGSVLSGVIGPYPVGGNLVLHCRAEGGEYYQLTIGGGENGRGENGGGGREGEGGGGGG</sequence>